<dbReference type="Proteomes" id="UP000664702">
    <property type="component" value="Chromosome"/>
</dbReference>
<name>A0A939MC34_9BRAD</name>
<dbReference type="KEGG" id="bban:J4G43_038205"/>
<reference evidence="2 3" key="2">
    <citation type="journal article" date="2022" name="Int. J. Syst. Evol. Microbiol.">
        <title>Strains of Bradyrhizobium barranii sp. nov. associated with legumes native to Canada are symbionts of soybeans and belong to different subspecies (subsp. barranii subsp. nov. and subsp. apii subsp. nov.) and symbiovars (sv. glycinearum and sv. septentrionale).</title>
        <authorList>
            <person name="Bromfield E.S.P."/>
            <person name="Cloutier S."/>
            <person name="Wasai-Hara S."/>
            <person name="Minamisawa K."/>
        </authorList>
    </citation>
    <scope>NUCLEOTIDE SEQUENCE [LARGE SCALE GENOMIC DNA]</scope>
    <source>
        <strain evidence="2 3">144S4</strain>
    </source>
</reference>
<reference evidence="1" key="1">
    <citation type="submission" date="2021-03" db="EMBL/GenBank/DDBJ databases">
        <title>Whole Genome Sequence of Bradyrhizobium sp. Strain 144S4.</title>
        <authorList>
            <person name="Bromfield E.S.P."/>
            <person name="Cloutier S."/>
        </authorList>
    </citation>
    <scope>NUCLEOTIDE SEQUENCE [LARGE SCALE GENOMIC DNA]</scope>
    <source>
        <strain evidence="1">144S4</strain>
    </source>
</reference>
<evidence type="ECO:0000313" key="3">
    <source>
        <dbReference type="Proteomes" id="UP000664702"/>
    </source>
</evidence>
<proteinExistence type="predicted"/>
<dbReference type="EMBL" id="CP086136">
    <property type="protein sequence ID" value="UEM17864.1"/>
    <property type="molecule type" value="Genomic_DNA"/>
</dbReference>
<sequence length="82" mass="9441">MSVKSVEIIPASGTEVFIPLNKLKMSPNNARKTPHSVNRPVNVALTHMWNGPVSKVFFSVYHRRTVQSYVRPIRTVIDRWPR</sequence>
<accession>A0A939MC34</accession>
<dbReference type="EMBL" id="JAGEMI010000001">
    <property type="protein sequence ID" value="MBO1866879.1"/>
    <property type="molecule type" value="Genomic_DNA"/>
</dbReference>
<protein>
    <submittedName>
        <fullName evidence="1">Uncharacterized protein</fullName>
    </submittedName>
</protein>
<gene>
    <name evidence="2" type="ORF">J4G43_038205</name>
    <name evidence="1" type="ORF">J4G43_40115</name>
</gene>
<evidence type="ECO:0000313" key="1">
    <source>
        <dbReference type="EMBL" id="MBO1866879.1"/>
    </source>
</evidence>
<organism evidence="1">
    <name type="scientific">Bradyrhizobium barranii subsp. barranii</name>
    <dbReference type="NCBI Taxonomy" id="2823807"/>
    <lineage>
        <taxon>Bacteria</taxon>
        <taxon>Pseudomonadati</taxon>
        <taxon>Pseudomonadota</taxon>
        <taxon>Alphaproteobacteria</taxon>
        <taxon>Hyphomicrobiales</taxon>
        <taxon>Nitrobacteraceae</taxon>
        <taxon>Bradyrhizobium</taxon>
        <taxon>Bradyrhizobium barranii</taxon>
    </lineage>
</organism>
<evidence type="ECO:0000313" key="2">
    <source>
        <dbReference type="EMBL" id="UEM17864.1"/>
    </source>
</evidence>
<dbReference type="AlphaFoldDB" id="A0A939MC34"/>
<dbReference type="RefSeq" id="WP_208089625.1">
    <property type="nucleotide sequence ID" value="NZ_CP086136.1"/>
</dbReference>